<dbReference type="GO" id="GO:0005886">
    <property type="term" value="C:plasma membrane"/>
    <property type="evidence" value="ECO:0007669"/>
    <property type="project" value="UniProtKB-SubCell"/>
</dbReference>
<name>A0A1M5TVW1_9CLOT</name>
<sequence>MSKKTKTNLILIVLAIAITVLPFIINANAPYEGADGQAEELITEINPDYEPWVQSLWEPPSGEVESLLFALQASIGTGALAYYFGYRKGKKKSVSKS</sequence>
<dbReference type="NCBIfam" id="TIGR01165">
    <property type="entry name" value="cbiN"/>
    <property type="match status" value="1"/>
</dbReference>
<evidence type="ECO:0000256" key="5">
    <source>
        <dbReference type="ARBA" id="ARBA00022692"/>
    </source>
</evidence>
<dbReference type="RefSeq" id="WP_072830142.1">
    <property type="nucleotide sequence ID" value="NZ_FQXP01000003.1"/>
</dbReference>
<keyword evidence="8 10" id="KW-0472">Membrane</keyword>
<comment type="function">
    <text evidence="10">Part of the energy-coupling factor (ECF) transporter complex CbiMNOQ involved in cobalt import.</text>
</comment>
<comment type="similarity">
    <text evidence="10">Belongs to the CbiN family.</text>
</comment>
<comment type="subunit">
    <text evidence="10">Forms an energy-coupling factor (ECF) transporter complex composed of an ATP-binding protein (A component, CbiO), a transmembrane protein (T component, CbiQ) and 2 possible substrate-capture proteins (S components, CbiM and CbiN) of unknown stoichimetry.</text>
</comment>
<organism evidence="11 12">
    <name type="scientific">Clostridium collagenovorans DSM 3089</name>
    <dbReference type="NCBI Taxonomy" id="1121306"/>
    <lineage>
        <taxon>Bacteria</taxon>
        <taxon>Bacillati</taxon>
        <taxon>Bacillota</taxon>
        <taxon>Clostridia</taxon>
        <taxon>Eubacteriales</taxon>
        <taxon>Clostridiaceae</taxon>
        <taxon>Clostridium</taxon>
    </lineage>
</organism>
<keyword evidence="9 10" id="KW-0170">Cobalt</keyword>
<dbReference type="UniPathway" id="UPA00148"/>
<keyword evidence="12" id="KW-1185">Reference proteome</keyword>
<keyword evidence="2 10" id="KW-0813">Transport</keyword>
<keyword evidence="3 10" id="KW-1003">Cell membrane</keyword>
<proteinExistence type="inferred from homology"/>
<dbReference type="AlphaFoldDB" id="A0A1M5TVW1"/>
<dbReference type="PANTHER" id="PTHR38662:SF1">
    <property type="entry name" value="COBALT TRANSPORT PROTEIN CBIN"/>
    <property type="match status" value="1"/>
</dbReference>
<keyword evidence="5 10" id="KW-0812">Transmembrane</keyword>
<feature type="transmembrane region" description="Helical" evidence="10">
    <location>
        <begin position="7"/>
        <end position="25"/>
    </location>
</feature>
<evidence type="ECO:0000256" key="2">
    <source>
        <dbReference type="ARBA" id="ARBA00022448"/>
    </source>
</evidence>
<dbReference type="HAMAP" id="MF_00330">
    <property type="entry name" value="CbiN"/>
    <property type="match status" value="1"/>
</dbReference>
<evidence type="ECO:0000313" key="11">
    <source>
        <dbReference type="EMBL" id="SHH54736.1"/>
    </source>
</evidence>
<evidence type="ECO:0000256" key="3">
    <source>
        <dbReference type="ARBA" id="ARBA00022475"/>
    </source>
</evidence>
<dbReference type="NCBIfam" id="NF002780">
    <property type="entry name" value="PRK02898.1"/>
    <property type="match status" value="1"/>
</dbReference>
<dbReference type="GO" id="GO:0015087">
    <property type="term" value="F:cobalt ion transmembrane transporter activity"/>
    <property type="evidence" value="ECO:0007669"/>
    <property type="project" value="UniProtKB-UniRule"/>
</dbReference>
<evidence type="ECO:0000256" key="6">
    <source>
        <dbReference type="ARBA" id="ARBA00022989"/>
    </source>
</evidence>
<evidence type="ECO:0000256" key="4">
    <source>
        <dbReference type="ARBA" id="ARBA00022573"/>
    </source>
</evidence>
<keyword evidence="7 10" id="KW-0406">Ion transport</keyword>
<evidence type="ECO:0000313" key="12">
    <source>
        <dbReference type="Proteomes" id="UP000184526"/>
    </source>
</evidence>
<dbReference type="GO" id="GO:0009236">
    <property type="term" value="P:cobalamin biosynthetic process"/>
    <property type="evidence" value="ECO:0007669"/>
    <property type="project" value="UniProtKB-UniRule"/>
</dbReference>
<keyword evidence="4 10" id="KW-0169">Cobalamin biosynthesis</keyword>
<gene>
    <name evidence="10" type="primary">cbiN</name>
    <name evidence="11" type="ORF">SAMN02745196_00732</name>
</gene>
<keyword evidence="6 10" id="KW-1133">Transmembrane helix</keyword>
<dbReference type="EMBL" id="FQXP01000003">
    <property type="protein sequence ID" value="SHH54736.1"/>
    <property type="molecule type" value="Genomic_DNA"/>
</dbReference>
<protein>
    <recommendedName>
        <fullName evidence="10">Cobalt transport protein CbiN</fullName>
    </recommendedName>
    <alternativeName>
        <fullName evidence="10">Energy-coupling factor transporter probable substrate-capture protein CbiN</fullName>
        <shortName evidence="10">ECF transporter S component CbiN</shortName>
    </alternativeName>
</protein>
<dbReference type="STRING" id="1121306.SAMN02745196_00732"/>
<comment type="pathway">
    <text evidence="10">Cofactor biosynthesis; adenosylcobalamin biosynthesis.</text>
</comment>
<evidence type="ECO:0000256" key="1">
    <source>
        <dbReference type="ARBA" id="ARBA00022426"/>
    </source>
</evidence>
<evidence type="ECO:0000256" key="9">
    <source>
        <dbReference type="ARBA" id="ARBA00023285"/>
    </source>
</evidence>
<evidence type="ECO:0000256" key="8">
    <source>
        <dbReference type="ARBA" id="ARBA00023136"/>
    </source>
</evidence>
<reference evidence="11 12" key="1">
    <citation type="submission" date="2016-11" db="EMBL/GenBank/DDBJ databases">
        <authorList>
            <person name="Jaros S."/>
            <person name="Januszkiewicz K."/>
            <person name="Wedrychowicz H."/>
        </authorList>
    </citation>
    <scope>NUCLEOTIDE SEQUENCE [LARGE SCALE GENOMIC DNA]</scope>
    <source>
        <strain evidence="11 12">DSM 3089</strain>
    </source>
</reference>
<dbReference type="Pfam" id="PF02553">
    <property type="entry name" value="CbiN"/>
    <property type="match status" value="1"/>
</dbReference>
<feature type="transmembrane region" description="Helical" evidence="10">
    <location>
        <begin position="67"/>
        <end position="86"/>
    </location>
</feature>
<dbReference type="OrthoDB" id="1551318at2"/>
<keyword evidence="1 10" id="KW-0171">Cobalt transport</keyword>
<evidence type="ECO:0000256" key="7">
    <source>
        <dbReference type="ARBA" id="ARBA00023065"/>
    </source>
</evidence>
<dbReference type="Proteomes" id="UP000184526">
    <property type="component" value="Unassembled WGS sequence"/>
</dbReference>
<dbReference type="InterPro" id="IPR003705">
    <property type="entry name" value="CbiN"/>
</dbReference>
<accession>A0A1M5TVW1</accession>
<dbReference type="PANTHER" id="PTHR38662">
    <property type="entry name" value="COBALT TRANSPORT PROTEIN CBIN"/>
    <property type="match status" value="1"/>
</dbReference>
<evidence type="ECO:0000256" key="10">
    <source>
        <dbReference type="HAMAP-Rule" id="MF_00330"/>
    </source>
</evidence>
<comment type="subcellular location">
    <subcellularLocation>
        <location evidence="10">Cell membrane</location>
        <topology evidence="10">Multi-pass membrane protein</topology>
    </subcellularLocation>
</comment>